<keyword evidence="2" id="KW-0378">Hydrolase</keyword>
<comment type="caution">
    <text evidence="2">The sequence shown here is derived from an EMBL/GenBank/DDBJ whole genome shotgun (WGS) entry which is preliminary data.</text>
</comment>
<dbReference type="GO" id="GO:0016798">
    <property type="term" value="F:hydrolase activity, acting on glycosyl bonds"/>
    <property type="evidence" value="ECO:0007669"/>
    <property type="project" value="UniProtKB-KW"/>
</dbReference>
<feature type="signal peptide" evidence="1">
    <location>
        <begin position="1"/>
        <end position="21"/>
    </location>
</feature>
<evidence type="ECO:0000256" key="1">
    <source>
        <dbReference type="SAM" id="SignalP"/>
    </source>
</evidence>
<dbReference type="Proteomes" id="UP000318995">
    <property type="component" value="Unassembled WGS sequence"/>
</dbReference>
<keyword evidence="1" id="KW-0732">Signal</keyword>
<dbReference type="EC" id="3.2.1.-" evidence="2"/>
<dbReference type="InterPro" id="IPR018247">
    <property type="entry name" value="EF_Hand_1_Ca_BS"/>
</dbReference>
<feature type="chain" id="PRO_5023143585" evidence="1">
    <location>
        <begin position="22"/>
        <end position="851"/>
    </location>
</feature>
<dbReference type="InterPro" id="IPR015943">
    <property type="entry name" value="WD40/YVTN_repeat-like_dom_sf"/>
</dbReference>
<dbReference type="PANTHER" id="PTHR43739">
    <property type="entry name" value="XYLOGLUCANASE (EUROFUNG)"/>
    <property type="match status" value="1"/>
</dbReference>
<evidence type="ECO:0000313" key="3">
    <source>
        <dbReference type="Proteomes" id="UP000318995"/>
    </source>
</evidence>
<dbReference type="PROSITE" id="PS00018">
    <property type="entry name" value="EF_HAND_1"/>
    <property type="match status" value="1"/>
</dbReference>
<reference evidence="2 3" key="1">
    <citation type="submission" date="2019-02" db="EMBL/GenBank/DDBJ databases">
        <title>Deep-cultivation of Planctomycetes and their phenomic and genomic characterization uncovers novel biology.</title>
        <authorList>
            <person name="Wiegand S."/>
            <person name="Jogler M."/>
            <person name="Boedeker C."/>
            <person name="Pinto D."/>
            <person name="Vollmers J."/>
            <person name="Rivas-Marin E."/>
            <person name="Kohn T."/>
            <person name="Peeters S.H."/>
            <person name="Heuer A."/>
            <person name="Rast P."/>
            <person name="Oberbeckmann S."/>
            <person name="Bunk B."/>
            <person name="Jeske O."/>
            <person name="Meyerdierks A."/>
            <person name="Storesund J.E."/>
            <person name="Kallscheuer N."/>
            <person name="Luecker S."/>
            <person name="Lage O.M."/>
            <person name="Pohl T."/>
            <person name="Merkel B.J."/>
            <person name="Hornburger P."/>
            <person name="Mueller R.-W."/>
            <person name="Bruemmer F."/>
            <person name="Labrenz M."/>
            <person name="Spormann A.M."/>
            <person name="Op Den Camp H."/>
            <person name="Overmann J."/>
            <person name="Amann R."/>
            <person name="Jetten M.S.M."/>
            <person name="Mascher T."/>
            <person name="Medema M.H."/>
            <person name="Devos D.P."/>
            <person name="Kaster A.-K."/>
            <person name="Ovreas L."/>
            <person name="Rohde M."/>
            <person name="Galperin M.Y."/>
            <person name="Jogler C."/>
        </authorList>
    </citation>
    <scope>NUCLEOTIDE SEQUENCE [LARGE SCALE GENOMIC DNA]</scope>
    <source>
        <strain evidence="2 3">Pla111</strain>
    </source>
</reference>
<dbReference type="AlphaFoldDB" id="A0A5C5WB60"/>
<dbReference type="PANTHER" id="PTHR43739:SF5">
    <property type="entry name" value="EXO-ALPHA-SIALIDASE"/>
    <property type="match status" value="1"/>
</dbReference>
<dbReference type="OrthoDB" id="290345at2"/>
<dbReference type="EMBL" id="SJPH01000003">
    <property type="protein sequence ID" value="TWT46852.1"/>
    <property type="molecule type" value="Genomic_DNA"/>
</dbReference>
<dbReference type="Pfam" id="PF02012">
    <property type="entry name" value="BNR"/>
    <property type="match status" value="2"/>
</dbReference>
<protein>
    <submittedName>
        <fullName evidence="2">Xyloglucanase</fullName>
        <ecNumber evidence="2">3.2.1.-</ecNumber>
    </submittedName>
</protein>
<sequence length="851" mass="91756" precursor="true">MRRLLVSIGAALIGNCGGAWGFDDLTAAYRWDPLKIGGSAWVTGMVSHPTTPDLRIARTDTGGFYRWEADQGTWRQLATADRFPDVSGWVSGTGVESVALAASAPDTLYVAMRDAIYRSDNRGDSFTRLNATIPMEPNSQLIRSDGERLAVDPRNPDIALFGSRDRGLWRTENGADWSALSTAVIPSGEPGAGIPVVKFDPNSPALGGRTSTAYVAVRGGGVYATYDAMGTWSKLSGVPGGPLDSATPTDAEVHPNGDLYLTYNNSGINDAGVWRYRPGAGWGVAESDWQQLNTIPWKNHNAIAIDPTNPNRMFTATDGLQETFFSENGGASWRQLSFEPSSPTIPWAQQTLIDWVSSGEYYFDPHVPGRLWMAEGVGVWYSDLTPAELDDDRMTFNYQSEGIEEMVPLDIVAPPGGAVISFGWDRTGFRHENPDTYTATQVFPDRFSAGWDGAYRPGTPTYLVTTSADDLPFSGYRNNAGYSTDGGVTWQPFASLAAGTHPDDLKFGAIAAAKADAAHPNSLVWLPADSTRPYFSTDGGATWSRAAGWPVEPPGSDSAGQPISSGLWFRYFRFQGLVADPHQAGAYWLTVKNRGLWRSEDGGDSWQIVSDTLPNWGHHATLLADPSSADRLWYANGDQESPSDYHGLFVSNDSGLTFTEIPGTEHALDVALGAAAPGSDSLTVYLLGIVQGQQGLFRSLDDGANWDFLVHYPMGIFDAPLLIEASPDRFGEVYVGFSGTGFAIGRLATTAGDYNLDGTVTQTDYQTWREQYGQLGTPSADGNRDGRVDVADYTVWRDAFGAPSGANAPAVPEPASAWLAAIAWLAAARRPRRNQADGGGVYDSTCVNVNR</sequence>
<dbReference type="InterPro" id="IPR052025">
    <property type="entry name" value="Xyloglucanase_GH74"/>
</dbReference>
<dbReference type="GO" id="GO:0010411">
    <property type="term" value="P:xyloglucan metabolic process"/>
    <property type="evidence" value="ECO:0007669"/>
    <property type="project" value="TreeGrafter"/>
</dbReference>
<dbReference type="CDD" id="cd15482">
    <property type="entry name" value="Sialidase_non-viral"/>
    <property type="match status" value="1"/>
</dbReference>
<gene>
    <name evidence="2" type="ORF">Pla111_19540</name>
</gene>
<evidence type="ECO:0000313" key="2">
    <source>
        <dbReference type="EMBL" id="TWT46852.1"/>
    </source>
</evidence>
<organism evidence="2 3">
    <name type="scientific">Botrimarina hoheduenensis</name>
    <dbReference type="NCBI Taxonomy" id="2528000"/>
    <lineage>
        <taxon>Bacteria</taxon>
        <taxon>Pseudomonadati</taxon>
        <taxon>Planctomycetota</taxon>
        <taxon>Planctomycetia</taxon>
        <taxon>Pirellulales</taxon>
        <taxon>Lacipirellulaceae</taxon>
        <taxon>Botrimarina</taxon>
    </lineage>
</organism>
<dbReference type="RefSeq" id="WP_146573686.1">
    <property type="nucleotide sequence ID" value="NZ_SJPH01000003.1"/>
</dbReference>
<accession>A0A5C5WB60</accession>
<dbReference type="SUPFAM" id="SSF110296">
    <property type="entry name" value="Oligoxyloglucan reducing end-specific cellobiohydrolase"/>
    <property type="match status" value="2"/>
</dbReference>
<dbReference type="InterPro" id="IPR036439">
    <property type="entry name" value="Dockerin_dom_sf"/>
</dbReference>
<dbReference type="InterPro" id="IPR002860">
    <property type="entry name" value="BNR_rpt"/>
</dbReference>
<dbReference type="Gene3D" id="2.130.10.10">
    <property type="entry name" value="YVTN repeat-like/Quinoprotein amine dehydrogenase"/>
    <property type="match status" value="2"/>
</dbReference>
<keyword evidence="3" id="KW-1185">Reference proteome</keyword>
<dbReference type="SUPFAM" id="SSF63446">
    <property type="entry name" value="Type I dockerin domain"/>
    <property type="match status" value="1"/>
</dbReference>
<dbReference type="GO" id="GO:0000272">
    <property type="term" value="P:polysaccharide catabolic process"/>
    <property type="evidence" value="ECO:0007669"/>
    <property type="project" value="InterPro"/>
</dbReference>
<name>A0A5C5WB60_9BACT</name>
<dbReference type="Gene3D" id="1.10.1330.10">
    <property type="entry name" value="Dockerin domain"/>
    <property type="match status" value="1"/>
</dbReference>
<keyword evidence="2" id="KW-0326">Glycosidase</keyword>
<proteinExistence type="predicted"/>